<reference evidence="2 3" key="1">
    <citation type="journal article" date="2021" name="ISME Commun">
        <title>Automated analysis of genomic sequences facilitates high-throughput and comprehensive description of bacteria.</title>
        <authorList>
            <person name="Hitch T.C.A."/>
        </authorList>
    </citation>
    <scope>NUCLEOTIDE SEQUENCE [LARGE SCALE GENOMIC DNA]</scope>
    <source>
        <strain evidence="2 3">Sanger_03</strain>
    </source>
</reference>
<accession>A0ABT2RJU1</accession>
<proteinExistence type="predicted"/>
<name>A0ABT2RJU1_9FIRM</name>
<sequence>MAEEQQGGSFYRVEVIASLFGVSVRRVQQLTQEGIIATTKTKDGNRYELAPTIQKYIKYLSDKAYGKSKSEKEAELREQKLQAEIALKESQGEMHRLKTEIASGKYIDIEEVKMDYSRFFISFKKFALSLPSRLSGRISGYCDPMEVRAIEKDLNAEIIRLMHSFVVAGCTPEELEKKKRGKKSVP</sequence>
<dbReference type="EMBL" id="JAOQJU010000002">
    <property type="protein sequence ID" value="MCU6685679.1"/>
    <property type="molecule type" value="Genomic_DNA"/>
</dbReference>
<gene>
    <name evidence="2" type="ORF">OCV99_03745</name>
</gene>
<evidence type="ECO:0000313" key="3">
    <source>
        <dbReference type="Proteomes" id="UP001652431"/>
    </source>
</evidence>
<keyword evidence="1" id="KW-0175">Coiled coil</keyword>
<evidence type="ECO:0000313" key="2">
    <source>
        <dbReference type="EMBL" id="MCU6685679.1"/>
    </source>
</evidence>
<comment type="caution">
    <text evidence="2">The sequence shown here is derived from an EMBL/GenBank/DDBJ whole genome shotgun (WGS) entry which is preliminary data.</text>
</comment>
<organism evidence="2 3">
    <name type="scientific">Dorea acetigenes</name>
    <dbReference type="NCBI Taxonomy" id="2981787"/>
    <lineage>
        <taxon>Bacteria</taxon>
        <taxon>Bacillati</taxon>
        <taxon>Bacillota</taxon>
        <taxon>Clostridia</taxon>
        <taxon>Lachnospirales</taxon>
        <taxon>Lachnospiraceae</taxon>
        <taxon>Dorea</taxon>
    </lineage>
</organism>
<feature type="coiled-coil region" evidence="1">
    <location>
        <begin position="69"/>
        <end position="100"/>
    </location>
</feature>
<keyword evidence="3" id="KW-1185">Reference proteome</keyword>
<protein>
    <submittedName>
        <fullName evidence="2">Uncharacterized protein</fullName>
    </submittedName>
</protein>
<dbReference type="RefSeq" id="WP_158368323.1">
    <property type="nucleotide sequence ID" value="NZ_JAOQJU010000002.1"/>
</dbReference>
<dbReference type="Proteomes" id="UP001652431">
    <property type="component" value="Unassembled WGS sequence"/>
</dbReference>
<evidence type="ECO:0000256" key="1">
    <source>
        <dbReference type="SAM" id="Coils"/>
    </source>
</evidence>